<evidence type="ECO:0000313" key="1">
    <source>
        <dbReference type="EMBL" id="CAK5082441.1"/>
    </source>
</evidence>
<sequence>MPFPRLNLCYPLLFLQISLYLSQSFQISNLIYFSKSLITKESFPNTSNPLFFQTSLYIPRLRTEDCGADFKIKIAAAEIFFICGHP</sequence>
<keyword evidence="2" id="KW-1185">Reference proteome</keyword>
<gene>
    <name evidence="1" type="ORF">MENTE1834_LOCUS29721</name>
</gene>
<proteinExistence type="predicted"/>
<protein>
    <submittedName>
        <fullName evidence="1">Uncharacterized protein</fullName>
    </submittedName>
</protein>
<dbReference type="Proteomes" id="UP001497535">
    <property type="component" value="Unassembled WGS sequence"/>
</dbReference>
<name>A0ACB0ZW20_MELEN</name>
<dbReference type="EMBL" id="CAVMJV010000047">
    <property type="protein sequence ID" value="CAK5082441.1"/>
    <property type="molecule type" value="Genomic_DNA"/>
</dbReference>
<reference evidence="1" key="1">
    <citation type="submission" date="2023-11" db="EMBL/GenBank/DDBJ databases">
        <authorList>
            <person name="Poullet M."/>
        </authorList>
    </citation>
    <scope>NUCLEOTIDE SEQUENCE</scope>
    <source>
        <strain evidence="1">E1834</strain>
    </source>
</reference>
<comment type="caution">
    <text evidence="1">The sequence shown here is derived from an EMBL/GenBank/DDBJ whole genome shotgun (WGS) entry which is preliminary data.</text>
</comment>
<evidence type="ECO:0000313" key="2">
    <source>
        <dbReference type="Proteomes" id="UP001497535"/>
    </source>
</evidence>
<organism evidence="1 2">
    <name type="scientific">Meloidogyne enterolobii</name>
    <name type="common">Root-knot nematode worm</name>
    <name type="synonym">Meloidogyne mayaguensis</name>
    <dbReference type="NCBI Taxonomy" id="390850"/>
    <lineage>
        <taxon>Eukaryota</taxon>
        <taxon>Metazoa</taxon>
        <taxon>Ecdysozoa</taxon>
        <taxon>Nematoda</taxon>
        <taxon>Chromadorea</taxon>
        <taxon>Rhabditida</taxon>
        <taxon>Tylenchina</taxon>
        <taxon>Tylenchomorpha</taxon>
        <taxon>Tylenchoidea</taxon>
        <taxon>Meloidogynidae</taxon>
        <taxon>Meloidogyninae</taxon>
        <taxon>Meloidogyne</taxon>
    </lineage>
</organism>
<accession>A0ACB0ZW20</accession>